<dbReference type="PANTHER" id="PTHR32432">
    <property type="entry name" value="CELL DIVISION PROTEIN FTSA-RELATED"/>
    <property type="match status" value="1"/>
</dbReference>
<dbReference type="Gene3D" id="3.30.1490.110">
    <property type="match status" value="1"/>
</dbReference>
<feature type="domain" description="SHS2" evidence="6">
    <location>
        <begin position="2"/>
        <end position="171"/>
    </location>
</feature>
<reference evidence="7 8" key="1">
    <citation type="journal article" date="2016" name="Nat. Commun.">
        <title>Thousands of microbial genomes shed light on interconnected biogeochemical processes in an aquifer system.</title>
        <authorList>
            <person name="Anantharaman K."/>
            <person name="Brown C.T."/>
            <person name="Hug L.A."/>
            <person name="Sharon I."/>
            <person name="Castelle C.J."/>
            <person name="Probst A.J."/>
            <person name="Thomas B.C."/>
            <person name="Singh A."/>
            <person name="Wilkins M.J."/>
            <person name="Karaoz U."/>
            <person name="Brodie E.L."/>
            <person name="Williams K.H."/>
            <person name="Hubbard S.S."/>
            <person name="Banfield J.F."/>
        </authorList>
    </citation>
    <scope>NUCLEOTIDE SEQUENCE [LARGE SCALE GENOMIC DNA]</scope>
</reference>
<dbReference type="Pfam" id="PF02491">
    <property type="entry name" value="SHS2_FTSA"/>
    <property type="match status" value="1"/>
</dbReference>
<evidence type="ECO:0000256" key="3">
    <source>
        <dbReference type="ARBA" id="ARBA00023136"/>
    </source>
</evidence>
<keyword evidence="3 5" id="KW-0472">Membrane</keyword>
<keyword evidence="1 5" id="KW-1003">Cell membrane</keyword>
<dbReference type="Gene3D" id="3.30.420.40">
    <property type="match status" value="1"/>
</dbReference>
<dbReference type="SUPFAM" id="SSF53067">
    <property type="entry name" value="Actin-like ATPase domain"/>
    <property type="match status" value="2"/>
</dbReference>
<comment type="similarity">
    <text evidence="5">Belongs to the FtsA/MreB family.</text>
</comment>
<evidence type="ECO:0000256" key="1">
    <source>
        <dbReference type="ARBA" id="ARBA00022475"/>
    </source>
</evidence>
<evidence type="ECO:0000313" key="8">
    <source>
        <dbReference type="Proteomes" id="UP000177626"/>
    </source>
</evidence>
<comment type="caution">
    <text evidence="7">The sequence shown here is derived from an EMBL/GenBank/DDBJ whole genome shotgun (WGS) entry which is preliminary data.</text>
</comment>
<protein>
    <recommendedName>
        <fullName evidence="5">Cell division protein FtsA</fullName>
    </recommendedName>
</protein>
<dbReference type="Proteomes" id="UP000177626">
    <property type="component" value="Unassembled WGS sequence"/>
</dbReference>
<dbReference type="EMBL" id="MHKQ01000011">
    <property type="protein sequence ID" value="OGY94150.1"/>
    <property type="molecule type" value="Genomic_DNA"/>
</dbReference>
<organism evidence="7 8">
    <name type="scientific">Candidatus Komeilibacteria bacterium RIFOXYC1_FULL_37_11</name>
    <dbReference type="NCBI Taxonomy" id="1798555"/>
    <lineage>
        <taxon>Bacteria</taxon>
        <taxon>Candidatus Komeiliibacteriota</taxon>
    </lineage>
</organism>
<comment type="subcellular location">
    <subcellularLocation>
        <location evidence="5">Cell membrane</location>
        <topology evidence="5">Peripheral membrane protein</topology>
        <orientation evidence="5">Cytoplasmic side</orientation>
    </subcellularLocation>
    <text evidence="5">Localizes to the Z ring in an FtsZ-dependent manner. Targeted to the membrane through a conserved C-terminal amphipathic helix.</text>
</comment>
<comment type="subunit">
    <text evidence="5">Self-interacts. Interacts with FtsZ.</text>
</comment>
<dbReference type="NCBIfam" id="TIGR01174">
    <property type="entry name" value="ftsA"/>
    <property type="match status" value="1"/>
</dbReference>
<dbReference type="InterPro" id="IPR043129">
    <property type="entry name" value="ATPase_NBD"/>
</dbReference>
<dbReference type="GO" id="GO:0009898">
    <property type="term" value="C:cytoplasmic side of plasma membrane"/>
    <property type="evidence" value="ECO:0007669"/>
    <property type="project" value="UniProtKB-UniRule"/>
</dbReference>
<dbReference type="GO" id="GO:0032153">
    <property type="term" value="C:cell division site"/>
    <property type="evidence" value="ECO:0007669"/>
    <property type="project" value="UniProtKB-UniRule"/>
</dbReference>
<dbReference type="GO" id="GO:0043093">
    <property type="term" value="P:FtsZ-dependent cytokinesis"/>
    <property type="evidence" value="ECO:0007669"/>
    <property type="project" value="UniProtKB-UniRule"/>
</dbReference>
<evidence type="ECO:0000313" key="7">
    <source>
        <dbReference type="EMBL" id="OGY94150.1"/>
    </source>
</evidence>
<evidence type="ECO:0000256" key="4">
    <source>
        <dbReference type="ARBA" id="ARBA00023306"/>
    </source>
</evidence>
<dbReference type="InterPro" id="IPR050696">
    <property type="entry name" value="FtsA/MreB"/>
</dbReference>
<gene>
    <name evidence="5" type="primary">ftsA</name>
    <name evidence="7" type="ORF">A2406_01570</name>
</gene>
<evidence type="ECO:0000259" key="6">
    <source>
        <dbReference type="SMART" id="SM00842"/>
    </source>
</evidence>
<dbReference type="AlphaFoldDB" id="A0A1G2C0P8"/>
<name>A0A1G2C0P8_9BACT</name>
<accession>A0A1G2C0P8</accession>
<dbReference type="PANTHER" id="PTHR32432:SF4">
    <property type="entry name" value="CELL DIVISION PROTEIN FTSA"/>
    <property type="match status" value="1"/>
</dbReference>
<evidence type="ECO:0000256" key="2">
    <source>
        <dbReference type="ARBA" id="ARBA00022618"/>
    </source>
</evidence>
<comment type="function">
    <text evidence="5">Cell division protein that is involved in the assembly of the Z ring. May serve as a membrane anchor for the Z ring.</text>
</comment>
<dbReference type="CDD" id="cd24048">
    <property type="entry name" value="ASKHA_NBD_FtsA"/>
    <property type="match status" value="1"/>
</dbReference>
<dbReference type="HAMAP" id="MF_02033">
    <property type="entry name" value="FtsA"/>
    <property type="match status" value="1"/>
</dbReference>
<evidence type="ECO:0000256" key="5">
    <source>
        <dbReference type="HAMAP-Rule" id="MF_02033"/>
    </source>
</evidence>
<dbReference type="SMART" id="SM00842">
    <property type="entry name" value="FtsA"/>
    <property type="match status" value="1"/>
</dbReference>
<keyword evidence="2 5" id="KW-0132">Cell division</keyword>
<dbReference type="InterPro" id="IPR003494">
    <property type="entry name" value="SHS2_FtsA"/>
</dbReference>
<proteinExistence type="inferred from homology"/>
<keyword evidence="4 5" id="KW-0131">Cell cycle</keyword>
<dbReference type="Pfam" id="PF14450">
    <property type="entry name" value="FtsA"/>
    <property type="match status" value="1"/>
</dbReference>
<dbReference type="PIRSF" id="PIRSF003101">
    <property type="entry name" value="FtsA"/>
    <property type="match status" value="1"/>
</dbReference>
<dbReference type="InterPro" id="IPR020823">
    <property type="entry name" value="Cell_div_FtsA"/>
</dbReference>
<sequence length="391" mass="42408">MPEGRLKIIGAADTPSEGIIRGSINSIEEAVSVISETIEKCERMTGMRIDKIVVGISGSHIKTISSKGVVAVAKANEQVEDSDVERALEVAENTTTLPNYEILHVLPISYNLDDQKNIREPQGMSGVRLEVETQVVLALSSQVKNMTKVIYRTGVDIEFIVFSILATAEAVLTVKQKELGVAVVNIGSSTTSLAVFEEGNILHTAVLPVGAGHITNDLAIGLKTSVEVAESVKIDHGQAIDDGISKRDEVDLHKYSEEEKKGSYVYKKDIVDIAQARLEEIFSLVKDELKAIDRDGKLPGGIILTGGGAKMPMIVDLAKDVLELPVFLGMPVDSHFPIDKLNDTEYTTALGLVLWANKNMEGGRGILGNISAISQSTDRMKRWFKSLWPSS</sequence>